<protein>
    <submittedName>
        <fullName evidence="4">Uncharacterized protein</fullName>
    </submittedName>
</protein>
<evidence type="ECO:0000256" key="1">
    <source>
        <dbReference type="SAM" id="MobiDB-lite"/>
    </source>
</evidence>
<keyword evidence="2" id="KW-0732">Signal</keyword>
<evidence type="ECO:0000256" key="2">
    <source>
        <dbReference type="SAM" id="SignalP"/>
    </source>
</evidence>
<proteinExistence type="predicted"/>
<dbReference type="Proteomes" id="UP000000763">
    <property type="component" value="Chromosome 8"/>
</dbReference>
<dbReference type="EMBL" id="AP003911">
    <property type="protein sequence ID" value="BAD11585.1"/>
    <property type="molecule type" value="Genomic_DNA"/>
</dbReference>
<reference evidence="3" key="1">
    <citation type="submission" date="2001-07" db="EMBL/GenBank/DDBJ databases">
        <title>Oryza sativa nipponbare(GA3) genomic DNA, chromosome 8, BAC clone:OJ1368_G08.</title>
        <authorList>
            <person name="Sasaki T."/>
            <person name="Matsumoto T."/>
            <person name="Yamamoto K."/>
        </authorList>
    </citation>
    <scope>NUCLEOTIDE SEQUENCE</scope>
</reference>
<evidence type="ECO:0000313" key="3">
    <source>
        <dbReference type="EMBL" id="BAD11585.1"/>
    </source>
</evidence>
<accession>Q6YZ16</accession>
<feature type="region of interest" description="Disordered" evidence="1">
    <location>
        <begin position="33"/>
        <end position="58"/>
    </location>
</feature>
<evidence type="ECO:0000313" key="4">
    <source>
        <dbReference type="EMBL" id="BAD13172.1"/>
    </source>
</evidence>
<reference evidence="5" key="3">
    <citation type="journal article" date="2005" name="Nature">
        <title>The map-based sequence of the rice genome.</title>
        <authorList>
            <consortium name="International rice genome sequencing project (IRGSP)"/>
            <person name="Matsumoto T."/>
            <person name="Wu J."/>
            <person name="Kanamori H."/>
            <person name="Katayose Y."/>
            <person name="Fujisawa M."/>
            <person name="Namiki N."/>
            <person name="Mizuno H."/>
            <person name="Yamamoto K."/>
            <person name="Antonio B.A."/>
            <person name="Baba T."/>
            <person name="Sakata K."/>
            <person name="Nagamura Y."/>
            <person name="Aoki H."/>
            <person name="Arikawa K."/>
            <person name="Arita K."/>
            <person name="Bito T."/>
            <person name="Chiden Y."/>
            <person name="Fujitsuka N."/>
            <person name="Fukunaka R."/>
            <person name="Hamada M."/>
            <person name="Harada C."/>
            <person name="Hayashi A."/>
            <person name="Hijishita S."/>
            <person name="Honda M."/>
            <person name="Hosokawa S."/>
            <person name="Ichikawa Y."/>
            <person name="Idonuma A."/>
            <person name="Iijima M."/>
            <person name="Ikeda M."/>
            <person name="Ikeno M."/>
            <person name="Ito K."/>
            <person name="Ito S."/>
            <person name="Ito T."/>
            <person name="Ito Y."/>
            <person name="Ito Y."/>
            <person name="Iwabuchi A."/>
            <person name="Kamiya K."/>
            <person name="Karasawa W."/>
            <person name="Kurita K."/>
            <person name="Katagiri S."/>
            <person name="Kikuta A."/>
            <person name="Kobayashi H."/>
            <person name="Kobayashi N."/>
            <person name="Machita K."/>
            <person name="Maehara T."/>
            <person name="Masukawa M."/>
            <person name="Mizubayashi T."/>
            <person name="Mukai Y."/>
            <person name="Nagasaki H."/>
            <person name="Nagata Y."/>
            <person name="Naito S."/>
            <person name="Nakashima M."/>
            <person name="Nakama Y."/>
            <person name="Nakamichi Y."/>
            <person name="Nakamura M."/>
            <person name="Meguro A."/>
            <person name="Negishi M."/>
            <person name="Ohta I."/>
            <person name="Ohta T."/>
            <person name="Okamoto M."/>
            <person name="Ono N."/>
            <person name="Saji S."/>
            <person name="Sakaguchi M."/>
            <person name="Sakai K."/>
            <person name="Shibata M."/>
            <person name="Shimokawa T."/>
            <person name="Song J."/>
            <person name="Takazaki Y."/>
            <person name="Terasawa K."/>
            <person name="Tsugane M."/>
            <person name="Tsuji K."/>
            <person name="Ueda S."/>
            <person name="Waki K."/>
            <person name="Yamagata H."/>
            <person name="Yamamoto M."/>
            <person name="Yamamoto S."/>
            <person name="Yamane H."/>
            <person name="Yoshiki S."/>
            <person name="Yoshihara R."/>
            <person name="Yukawa K."/>
            <person name="Zhong H."/>
            <person name="Yano M."/>
            <person name="Yuan Q."/>
            <person name="Ouyang S."/>
            <person name="Liu J."/>
            <person name="Jones K.M."/>
            <person name="Gansberger K."/>
            <person name="Moffat K."/>
            <person name="Hill J."/>
            <person name="Bera J."/>
            <person name="Fadrosh D."/>
            <person name="Jin S."/>
            <person name="Johri S."/>
            <person name="Kim M."/>
            <person name="Overton L."/>
            <person name="Reardon M."/>
            <person name="Tsitrin T."/>
            <person name="Vuong H."/>
            <person name="Weaver B."/>
            <person name="Ciecko A."/>
            <person name="Tallon L."/>
            <person name="Jackson J."/>
            <person name="Pai G."/>
            <person name="Aken S.V."/>
            <person name="Utterback T."/>
            <person name="Reidmuller S."/>
            <person name="Feldblyum T."/>
            <person name="Hsiao J."/>
            <person name="Zismann V."/>
            <person name="Iobst S."/>
            <person name="de Vazeille A.R."/>
            <person name="Buell C.R."/>
            <person name="Ying K."/>
            <person name="Li Y."/>
            <person name="Lu T."/>
            <person name="Huang Y."/>
            <person name="Zhao Q."/>
            <person name="Feng Q."/>
            <person name="Zhang L."/>
            <person name="Zhu J."/>
            <person name="Weng Q."/>
            <person name="Mu J."/>
            <person name="Lu Y."/>
            <person name="Fan D."/>
            <person name="Liu Y."/>
            <person name="Guan J."/>
            <person name="Zhang Y."/>
            <person name="Yu S."/>
            <person name="Liu X."/>
            <person name="Zhang Y."/>
            <person name="Hong G."/>
            <person name="Han B."/>
            <person name="Choisne N."/>
            <person name="Demange N."/>
            <person name="Orjeda G."/>
            <person name="Samain S."/>
            <person name="Cattolico L."/>
            <person name="Pelletier E."/>
            <person name="Couloux A."/>
            <person name="Segurens B."/>
            <person name="Wincker P."/>
            <person name="D'Hont A."/>
            <person name="Scarpelli C."/>
            <person name="Weissenbach J."/>
            <person name="Salanoubat M."/>
            <person name="Quetier F."/>
            <person name="Yu Y."/>
            <person name="Kim H.R."/>
            <person name="Rambo T."/>
            <person name="Currie J."/>
            <person name="Collura K."/>
            <person name="Luo M."/>
            <person name="Yang T."/>
            <person name="Ammiraju J.S.S."/>
            <person name="Engler F."/>
            <person name="Soderlund C."/>
            <person name="Wing R.A."/>
            <person name="Palmer L.E."/>
            <person name="de la Bastide M."/>
            <person name="Spiegel L."/>
            <person name="Nascimento L."/>
            <person name="Zutavern T."/>
            <person name="O'Shaughnessy A."/>
            <person name="Dike S."/>
            <person name="Dedhia N."/>
            <person name="Preston R."/>
            <person name="Balija V."/>
            <person name="McCombie W.R."/>
            <person name="Chow T."/>
            <person name="Chen H."/>
            <person name="Chung M."/>
            <person name="Chen C."/>
            <person name="Shaw J."/>
            <person name="Wu H."/>
            <person name="Hsiao K."/>
            <person name="Chao Y."/>
            <person name="Chu M."/>
            <person name="Cheng C."/>
            <person name="Hour A."/>
            <person name="Lee P."/>
            <person name="Lin S."/>
            <person name="Lin Y."/>
            <person name="Liou J."/>
            <person name="Liu S."/>
            <person name="Hsing Y."/>
            <person name="Raghuvanshi S."/>
            <person name="Mohanty A."/>
            <person name="Bharti A.K."/>
            <person name="Gaur A."/>
            <person name="Gupta V."/>
            <person name="Kumar D."/>
            <person name="Ravi V."/>
            <person name="Vij S."/>
            <person name="Kapur A."/>
            <person name="Khurana P."/>
            <person name="Khurana P."/>
            <person name="Khurana J.P."/>
            <person name="Tyagi A.K."/>
            <person name="Gaikwad K."/>
            <person name="Singh A."/>
            <person name="Dalal V."/>
            <person name="Srivastava S."/>
            <person name="Dixit A."/>
            <person name="Pal A.K."/>
            <person name="Ghazi I.A."/>
            <person name="Yadav M."/>
            <person name="Pandit A."/>
            <person name="Bhargava A."/>
            <person name="Sureshbabu K."/>
            <person name="Batra K."/>
            <person name="Sharma T.R."/>
            <person name="Mohapatra T."/>
            <person name="Singh N.K."/>
            <person name="Messing J."/>
            <person name="Nelson A.B."/>
            <person name="Fuks G."/>
            <person name="Kavchok S."/>
            <person name="Keizer G."/>
            <person name="Linton E."/>
            <person name="Llaca V."/>
            <person name="Song R."/>
            <person name="Tanyolac B."/>
            <person name="Young S."/>
            <person name="Ho-Il K."/>
            <person name="Hahn J.H."/>
            <person name="Sangsakoo G."/>
            <person name="Vanavichit A."/>
            <person name="de Mattos Luiz.A.T."/>
            <person name="Zimmer P.D."/>
            <person name="Malone G."/>
            <person name="Dellagostin O."/>
            <person name="de Oliveira A.C."/>
            <person name="Bevan M."/>
            <person name="Bancroft I."/>
            <person name="Minx P."/>
            <person name="Cordum H."/>
            <person name="Wilson R."/>
            <person name="Cheng Z."/>
            <person name="Jin W."/>
            <person name="Jiang J."/>
            <person name="Leong S.A."/>
            <person name="Iwama H."/>
            <person name="Gojobori T."/>
            <person name="Itoh T."/>
            <person name="Niimura Y."/>
            <person name="Fujii Y."/>
            <person name="Habara T."/>
            <person name="Sakai H."/>
            <person name="Sato Y."/>
            <person name="Wilson G."/>
            <person name="Kumar K."/>
            <person name="McCouch S."/>
            <person name="Juretic N."/>
            <person name="Hoen D."/>
            <person name="Wright S."/>
            <person name="Bruskiewich R."/>
            <person name="Bureau T."/>
            <person name="Miyao A."/>
            <person name="Hirochika H."/>
            <person name="Nishikawa T."/>
            <person name="Kadowaki K."/>
            <person name="Sugiura M."/>
            <person name="Burr B."/>
            <person name="Sasaki T."/>
        </authorList>
    </citation>
    <scope>NUCLEOTIDE SEQUENCE [LARGE SCALE GENOMIC DNA]</scope>
    <source>
        <strain evidence="5">cv. Nipponbare</strain>
    </source>
</reference>
<feature type="signal peptide" evidence="2">
    <location>
        <begin position="1"/>
        <end position="20"/>
    </location>
</feature>
<evidence type="ECO:0000313" key="5">
    <source>
        <dbReference type="Proteomes" id="UP000000763"/>
    </source>
</evidence>
<feature type="compositionally biased region" description="Polar residues" evidence="1">
    <location>
        <begin position="34"/>
        <end position="47"/>
    </location>
</feature>
<dbReference type="EMBL" id="AP005542">
    <property type="protein sequence ID" value="BAD13172.1"/>
    <property type="molecule type" value="Genomic_DNA"/>
</dbReference>
<organism evidence="4 5">
    <name type="scientific">Oryza sativa subsp. japonica</name>
    <name type="common">Rice</name>
    <dbReference type="NCBI Taxonomy" id="39947"/>
    <lineage>
        <taxon>Eukaryota</taxon>
        <taxon>Viridiplantae</taxon>
        <taxon>Streptophyta</taxon>
        <taxon>Embryophyta</taxon>
        <taxon>Tracheophyta</taxon>
        <taxon>Spermatophyta</taxon>
        <taxon>Magnoliopsida</taxon>
        <taxon>Liliopsida</taxon>
        <taxon>Poales</taxon>
        <taxon>Poaceae</taxon>
        <taxon>BOP clade</taxon>
        <taxon>Oryzoideae</taxon>
        <taxon>Oryzeae</taxon>
        <taxon>Oryzinae</taxon>
        <taxon>Oryza</taxon>
        <taxon>Oryza sativa</taxon>
    </lineage>
</organism>
<sequence length="167" mass="18473">MVLTLVHAPLTAVVVDVVLAIIRSRDQPLHIHQINGTATQKQWTSPRNRTREERRSPSPLQEAAKLVWIGDAGIDVLSWPLRVGPRVKMKKMMDGEAMTATGVDPHACLTSRRAEVDGVMVVSASGEGIGASSRTSYSIYLGTGIHAVPRVELGWWRHHRRRAAVRF</sequence>
<gene>
    <name evidence="3" type="ORF">OJ1368_G08.22</name>
    <name evidence="4" type="ORF">P0473D02.7</name>
</gene>
<reference evidence="5" key="4">
    <citation type="journal article" date="2008" name="Nucleic Acids Res.">
        <title>The rice annotation project database (RAP-DB): 2008 update.</title>
        <authorList>
            <consortium name="The rice annotation project (RAP)"/>
        </authorList>
    </citation>
    <scope>GENOME REANNOTATION</scope>
    <source>
        <strain evidence="5">cv. Nipponbare</strain>
    </source>
</reference>
<name>Q6YZ16_ORYSJ</name>
<reference evidence="4" key="2">
    <citation type="submission" date="2002-07" db="EMBL/GenBank/DDBJ databases">
        <title>Oryza sativa nipponbare(GA3) genomic DNA, chromosome 8, PAC clone:P0473D02.</title>
        <authorList>
            <person name="Sasaki T."/>
            <person name="Matsumoto T."/>
            <person name="Katayose Y."/>
        </authorList>
    </citation>
    <scope>NUCLEOTIDE SEQUENCE</scope>
</reference>
<feature type="chain" id="PRO_5010142811" evidence="2">
    <location>
        <begin position="21"/>
        <end position="167"/>
    </location>
</feature>
<dbReference type="AlphaFoldDB" id="Q6YZ16"/>